<evidence type="ECO:0000313" key="1">
    <source>
        <dbReference type="EMBL" id="CAB4220380.1"/>
    </source>
</evidence>
<protein>
    <submittedName>
        <fullName evidence="1">Bacteriophage HK97-gp10, putative tail-component</fullName>
    </submittedName>
</protein>
<sequence>MAKQGIIGSAFDTGNIGGSTRALNVEGVEEIISLFKALPAKVSEKIQRKSMSKAIALIYLDVKAALPKGPTGNLRKSLKRRIKLNKRTLFLKGEITVSASHASWIENGFSLTGHKPDKKFIKQVPGRKILKLVFAKHANGIVDKFVEDLTEAAKEAQKEING</sequence>
<organism evidence="1">
    <name type="scientific">uncultured Caudovirales phage</name>
    <dbReference type="NCBI Taxonomy" id="2100421"/>
    <lineage>
        <taxon>Viruses</taxon>
        <taxon>Duplodnaviria</taxon>
        <taxon>Heunggongvirae</taxon>
        <taxon>Uroviricota</taxon>
        <taxon>Caudoviricetes</taxon>
        <taxon>Peduoviridae</taxon>
        <taxon>Maltschvirus</taxon>
        <taxon>Maltschvirus maltsch</taxon>
    </lineage>
</organism>
<gene>
    <name evidence="1" type="ORF">UFOVP1625_21</name>
</gene>
<proteinExistence type="predicted"/>
<dbReference type="EMBL" id="LR797490">
    <property type="protein sequence ID" value="CAB4220380.1"/>
    <property type="molecule type" value="Genomic_DNA"/>
</dbReference>
<dbReference type="Pfam" id="PF04883">
    <property type="entry name" value="HK97-gp10_like"/>
    <property type="match status" value="1"/>
</dbReference>
<name>A0A6J5SYL2_9CAUD</name>
<reference evidence="1" key="1">
    <citation type="submission" date="2020-05" db="EMBL/GenBank/DDBJ databases">
        <authorList>
            <person name="Chiriac C."/>
            <person name="Salcher M."/>
            <person name="Ghai R."/>
            <person name="Kavagutti S V."/>
        </authorList>
    </citation>
    <scope>NUCLEOTIDE SEQUENCE</scope>
</reference>
<accession>A0A6J5SYL2</accession>
<dbReference type="InterPro" id="IPR010064">
    <property type="entry name" value="HK97-gp10_tail"/>
</dbReference>